<accession>A0A936Z3P3</accession>
<evidence type="ECO:0000256" key="1">
    <source>
        <dbReference type="SAM" id="SignalP"/>
    </source>
</evidence>
<proteinExistence type="predicted"/>
<reference evidence="2 3" key="1">
    <citation type="journal article" date="2017" name="Int. J. Syst. Evol. Microbiol.">
        <title>Ramlibacter monticola sp. nov., isolated from forest soil.</title>
        <authorList>
            <person name="Chaudhary D.K."/>
            <person name="Kim J."/>
        </authorList>
    </citation>
    <scope>NUCLEOTIDE SEQUENCE [LARGE SCALE GENOMIC DNA]</scope>
    <source>
        <strain evidence="2 3">KACC 19175</strain>
    </source>
</reference>
<keyword evidence="1" id="KW-0732">Signal</keyword>
<evidence type="ECO:0000313" key="2">
    <source>
        <dbReference type="EMBL" id="MBL0393040.1"/>
    </source>
</evidence>
<protein>
    <submittedName>
        <fullName evidence="2">Uncharacterized protein</fullName>
    </submittedName>
</protein>
<comment type="caution">
    <text evidence="2">The sequence shown here is derived from an EMBL/GenBank/DDBJ whole genome shotgun (WGS) entry which is preliminary data.</text>
</comment>
<gene>
    <name evidence="2" type="ORF">JJ685_18015</name>
</gene>
<organism evidence="2 3">
    <name type="scientific">Ramlibacter monticola</name>
    <dbReference type="NCBI Taxonomy" id="1926872"/>
    <lineage>
        <taxon>Bacteria</taxon>
        <taxon>Pseudomonadati</taxon>
        <taxon>Pseudomonadota</taxon>
        <taxon>Betaproteobacteria</taxon>
        <taxon>Burkholderiales</taxon>
        <taxon>Comamonadaceae</taxon>
        <taxon>Ramlibacter</taxon>
    </lineage>
</organism>
<name>A0A936Z3P3_9BURK</name>
<keyword evidence="3" id="KW-1185">Reference proteome</keyword>
<feature type="chain" id="PRO_5036932894" evidence="1">
    <location>
        <begin position="28"/>
        <end position="249"/>
    </location>
</feature>
<evidence type="ECO:0000313" key="3">
    <source>
        <dbReference type="Proteomes" id="UP000599109"/>
    </source>
</evidence>
<sequence length="249" mass="26074">MTSTSTRRVVVAAAALACSIGGATALAQNQAAGGNLARPHALYAANAVVEGRSMAEWSAEWWQYVMASPQSANPLADATGAACSFMQHGPVWFLMGTVGSGSVTRACTLPEGKALLLPLINFLDYNVASQAAAELRAEAVGCMDAVSQLRLEIDGVPVAARVLNTLRVKSVVFDITVPSNDSNVPAATVYSPAISDGYFALVAPLVPGQHTLRFGGASAGCYYAPTNFQVLPWEVDVTYRLTVKPVALR</sequence>
<dbReference type="RefSeq" id="WP_201675699.1">
    <property type="nucleotide sequence ID" value="NZ_JAEQNE010000004.1"/>
</dbReference>
<dbReference type="EMBL" id="JAEQNE010000004">
    <property type="protein sequence ID" value="MBL0393040.1"/>
    <property type="molecule type" value="Genomic_DNA"/>
</dbReference>
<dbReference type="Proteomes" id="UP000599109">
    <property type="component" value="Unassembled WGS sequence"/>
</dbReference>
<feature type="signal peptide" evidence="1">
    <location>
        <begin position="1"/>
        <end position="27"/>
    </location>
</feature>
<dbReference type="AlphaFoldDB" id="A0A936Z3P3"/>